<evidence type="ECO:0000313" key="2">
    <source>
        <dbReference type="EMBL" id="PCD04113.1"/>
    </source>
</evidence>
<dbReference type="Pfam" id="PF03473">
    <property type="entry name" value="MOSC"/>
    <property type="match status" value="1"/>
</dbReference>
<dbReference type="InterPro" id="IPR011037">
    <property type="entry name" value="Pyrv_Knase-like_insert_dom_sf"/>
</dbReference>
<dbReference type="SUPFAM" id="SSF50800">
    <property type="entry name" value="PK beta-barrel domain-like"/>
    <property type="match status" value="1"/>
</dbReference>
<dbReference type="GO" id="GO:0003824">
    <property type="term" value="F:catalytic activity"/>
    <property type="evidence" value="ECO:0007669"/>
    <property type="project" value="InterPro"/>
</dbReference>
<accession>A0A2A4B4J0</accession>
<dbReference type="PANTHER" id="PTHR36930">
    <property type="entry name" value="METAL-SULFUR CLUSTER BIOSYNTHESIS PROTEINS YUAD-RELATED"/>
    <property type="match status" value="1"/>
</dbReference>
<evidence type="ECO:0000313" key="3">
    <source>
        <dbReference type="Proteomes" id="UP000218366"/>
    </source>
</evidence>
<comment type="caution">
    <text evidence="2">The sequence shown here is derived from an EMBL/GenBank/DDBJ whole genome shotgun (WGS) entry which is preliminary data.</text>
</comment>
<dbReference type="InterPro" id="IPR052716">
    <property type="entry name" value="MOSC_domain"/>
</dbReference>
<reference evidence="2 3" key="1">
    <citation type="submission" date="2017-09" db="EMBL/GenBank/DDBJ databases">
        <title>Sphingomonas spermidinifaciens 9NM-10, whole genome shotgun sequence.</title>
        <authorList>
            <person name="Feng G."/>
            <person name="Zhu H."/>
        </authorList>
    </citation>
    <scope>NUCLEOTIDE SEQUENCE [LARGE SCALE GENOMIC DNA]</scope>
    <source>
        <strain evidence="2 3">9NM-10</strain>
    </source>
</reference>
<dbReference type="PROSITE" id="PS51340">
    <property type="entry name" value="MOSC"/>
    <property type="match status" value="1"/>
</dbReference>
<protein>
    <submittedName>
        <fullName evidence="2">MOSC domain-containing protein</fullName>
    </submittedName>
</protein>
<dbReference type="Gene3D" id="2.40.33.20">
    <property type="entry name" value="PK beta-barrel domain-like"/>
    <property type="match status" value="1"/>
</dbReference>
<dbReference type="AlphaFoldDB" id="A0A2A4B4J0"/>
<dbReference type="GO" id="GO:0030151">
    <property type="term" value="F:molybdenum ion binding"/>
    <property type="evidence" value="ECO:0007669"/>
    <property type="project" value="InterPro"/>
</dbReference>
<dbReference type="EMBL" id="NWMW01000001">
    <property type="protein sequence ID" value="PCD04113.1"/>
    <property type="molecule type" value="Genomic_DNA"/>
</dbReference>
<organism evidence="2 3">
    <name type="scientific">Sphingomonas spermidinifaciens</name>
    <dbReference type="NCBI Taxonomy" id="1141889"/>
    <lineage>
        <taxon>Bacteria</taxon>
        <taxon>Pseudomonadati</taxon>
        <taxon>Pseudomonadota</taxon>
        <taxon>Alphaproteobacteria</taxon>
        <taxon>Sphingomonadales</taxon>
        <taxon>Sphingomonadaceae</taxon>
        <taxon>Sphingomonas</taxon>
    </lineage>
</organism>
<dbReference type="OrthoDB" id="1550913at2"/>
<dbReference type="GO" id="GO:0030170">
    <property type="term" value="F:pyridoxal phosphate binding"/>
    <property type="evidence" value="ECO:0007669"/>
    <property type="project" value="InterPro"/>
</dbReference>
<sequence length="156" mass="16641">MTGVVTGRLAGIARHARSRGPIEVVDQVSVSIEGGLAGDFRGALKPGGRGRRQVSLIEAGDWDWAMQATGHSLPWWHRRANLLVEGMDLPQVPGTRLRIGSVVLEITQECDPCSRMEEVAEGLRAALTPDWRGGALARVIAGGDIAVSDAIEIIEA</sequence>
<dbReference type="InterPro" id="IPR005302">
    <property type="entry name" value="MoCF_Sase_C"/>
</dbReference>
<evidence type="ECO:0000259" key="1">
    <source>
        <dbReference type="PROSITE" id="PS51340"/>
    </source>
</evidence>
<gene>
    <name evidence="2" type="ORF">COC42_07360</name>
</gene>
<feature type="domain" description="MOSC" evidence="1">
    <location>
        <begin position="22"/>
        <end position="154"/>
    </location>
</feature>
<dbReference type="Proteomes" id="UP000218366">
    <property type="component" value="Unassembled WGS sequence"/>
</dbReference>
<name>A0A2A4B4J0_9SPHN</name>
<proteinExistence type="predicted"/>
<keyword evidence="3" id="KW-1185">Reference proteome</keyword>
<dbReference type="RefSeq" id="WP_096342508.1">
    <property type="nucleotide sequence ID" value="NZ_NWMW01000001.1"/>
</dbReference>
<dbReference type="PANTHER" id="PTHR36930:SF1">
    <property type="entry name" value="MOSC DOMAIN-CONTAINING PROTEIN"/>
    <property type="match status" value="1"/>
</dbReference>